<dbReference type="InterPro" id="IPR001303">
    <property type="entry name" value="Aldolase_II/adducin_N"/>
</dbReference>
<feature type="binding site" evidence="8">
    <location>
        <position position="127"/>
    </location>
    <ligand>
        <name>Zn(2+)</name>
        <dbReference type="ChEBI" id="CHEBI:29105"/>
    </ligand>
</feature>
<feature type="compositionally biased region" description="Low complexity" evidence="9">
    <location>
        <begin position="349"/>
        <end position="365"/>
    </location>
</feature>
<keyword evidence="8" id="KW-0963">Cytoplasm</keyword>
<dbReference type="InterPro" id="IPR017714">
    <property type="entry name" value="MethylthioRu-1-P_deHdtase_MtnB"/>
</dbReference>
<protein>
    <recommendedName>
        <fullName evidence="8">Probable methylthioribulose-1-phosphate dehydratase</fullName>
        <shortName evidence="8">MTRu-1-P dehydratase</shortName>
        <ecNumber evidence="8">4.2.1.109</ecNumber>
    </recommendedName>
</protein>
<keyword evidence="5 8" id="KW-0486">Methionine biosynthesis</keyword>
<dbReference type="GO" id="GO:0008270">
    <property type="term" value="F:zinc ion binding"/>
    <property type="evidence" value="ECO:0007669"/>
    <property type="project" value="UniProtKB-UniRule"/>
</dbReference>
<dbReference type="InterPro" id="IPR056953">
    <property type="entry name" value="CUT_N"/>
</dbReference>
<dbReference type="AlphaFoldDB" id="A0A9D4NQE5"/>
<accession>A0A9D4NQE5</accession>
<reference evidence="12" key="1">
    <citation type="submission" date="2020-06" db="EMBL/GenBank/DDBJ databases">
        <authorList>
            <person name="Ji K."/>
            <person name="Li J."/>
        </authorList>
    </citation>
    <scope>NUCLEOTIDE SEQUENCE</scope>
    <source>
        <strain evidence="12">JKM2019</strain>
        <tissue evidence="12">Whole body</tissue>
    </source>
</reference>
<feature type="binding site" evidence="8">
    <location>
        <position position="109"/>
    </location>
    <ligand>
        <name>substrate</name>
    </ligand>
</feature>
<dbReference type="InterPro" id="IPR027514">
    <property type="entry name" value="Salvage_MtnB_euk"/>
</dbReference>
<dbReference type="EMBL" id="SDOV01000010">
    <property type="protein sequence ID" value="KAH7636349.1"/>
    <property type="molecule type" value="Genomic_DNA"/>
</dbReference>
<keyword evidence="3 8" id="KW-0479">Metal-binding</keyword>
<dbReference type="Proteomes" id="UP000828236">
    <property type="component" value="Unassembled WGS sequence"/>
</dbReference>
<feature type="region of interest" description="Disordered" evidence="9">
    <location>
        <begin position="321"/>
        <end position="340"/>
    </location>
</feature>
<dbReference type="PANTHER" id="PTHR46560:SF4">
    <property type="entry name" value="DUSKY"/>
    <property type="match status" value="1"/>
</dbReference>
<comment type="function">
    <text evidence="7">Catalyzes the dehydration of methylthioribulose-1-phosphate (MTRu-1-P) into 2,3-diketo-5-methylthiopentyl-1-phosphate (DK-MTP-1-P). Functions in the methionine salvage pathway, which plays a key role in cancer, apoptosis, microbial proliferation and inflammation. May inhibit the CASP1-related inflammatory response (pyroptosis), the CASP9-dependent apoptotic pathway and the cytochrome c-dependent and APAF1-mediated cell death.</text>
</comment>
<keyword evidence="4 8" id="KW-0862">Zinc</keyword>
<comment type="similarity">
    <text evidence="8">Belongs to the aldolase class II family. MtnB subfamily.</text>
</comment>
<dbReference type="SMART" id="SM00241">
    <property type="entry name" value="ZP"/>
    <property type="match status" value="1"/>
</dbReference>
<evidence type="ECO:0000256" key="4">
    <source>
        <dbReference type="ARBA" id="ARBA00022833"/>
    </source>
</evidence>
<keyword evidence="2 8" id="KW-0028">Amino-acid biosynthesis</keyword>
<dbReference type="SUPFAM" id="SSF53639">
    <property type="entry name" value="AraD/HMP-PK domain-like"/>
    <property type="match status" value="1"/>
</dbReference>
<evidence type="ECO:0000256" key="3">
    <source>
        <dbReference type="ARBA" id="ARBA00022723"/>
    </source>
</evidence>
<feature type="region of interest" description="Disordered" evidence="9">
    <location>
        <begin position="263"/>
        <end position="285"/>
    </location>
</feature>
<dbReference type="GO" id="GO:0019509">
    <property type="term" value="P:L-methionine salvage from methylthioadenosine"/>
    <property type="evidence" value="ECO:0007669"/>
    <property type="project" value="UniProtKB-UniRule"/>
</dbReference>
<evidence type="ECO:0000256" key="8">
    <source>
        <dbReference type="HAMAP-Rule" id="MF_03116"/>
    </source>
</evidence>
<feature type="active site" description="Proton donor/acceptor" evidence="8">
    <location>
        <position position="151"/>
    </location>
</feature>
<evidence type="ECO:0000256" key="10">
    <source>
        <dbReference type="SAM" id="Phobius"/>
    </source>
</evidence>
<dbReference type="EC" id="4.2.1.109" evidence="8"/>
<feature type="binding site" evidence="8">
    <location>
        <position position="207"/>
    </location>
    <ligand>
        <name>Zn(2+)</name>
        <dbReference type="ChEBI" id="CHEBI:29105"/>
    </ligand>
</feature>
<dbReference type="Gene3D" id="3.40.225.10">
    <property type="entry name" value="Class II aldolase/adducin N-terminal domain"/>
    <property type="match status" value="1"/>
</dbReference>
<proteinExistence type="inferred from homology"/>
<evidence type="ECO:0000259" key="11">
    <source>
        <dbReference type="PROSITE" id="PS51034"/>
    </source>
</evidence>
<evidence type="ECO:0000256" key="2">
    <source>
        <dbReference type="ARBA" id="ARBA00022605"/>
    </source>
</evidence>
<dbReference type="InterPro" id="IPR001507">
    <property type="entry name" value="ZP_dom"/>
</dbReference>
<organism evidence="12">
    <name type="scientific">Dermatophagoides farinae</name>
    <name type="common">American house dust mite</name>
    <dbReference type="NCBI Taxonomy" id="6954"/>
    <lineage>
        <taxon>Eukaryota</taxon>
        <taxon>Metazoa</taxon>
        <taxon>Ecdysozoa</taxon>
        <taxon>Arthropoda</taxon>
        <taxon>Chelicerata</taxon>
        <taxon>Arachnida</taxon>
        <taxon>Acari</taxon>
        <taxon>Acariformes</taxon>
        <taxon>Sarcoptiformes</taxon>
        <taxon>Astigmata</taxon>
        <taxon>Psoroptidia</taxon>
        <taxon>Analgoidea</taxon>
        <taxon>Pyroglyphidae</taxon>
        <taxon>Dermatophagoidinae</taxon>
        <taxon>Dermatophagoides</taxon>
    </lineage>
</organism>
<dbReference type="InterPro" id="IPR057475">
    <property type="entry name" value="CUT_C"/>
</dbReference>
<dbReference type="GO" id="GO:0046570">
    <property type="term" value="F:methylthioribulose 1-phosphate dehydratase activity"/>
    <property type="evidence" value="ECO:0007669"/>
    <property type="project" value="UniProtKB-UniRule"/>
</dbReference>
<comment type="pathway">
    <text evidence="8">Amino-acid biosynthesis; L-methionine biosynthesis via salvage pathway; L-methionine from S-methyl-5-thio-alpha-D-ribose 1-phosphate: step 2/6.</text>
</comment>
<comment type="caution">
    <text evidence="12">The sequence shown here is derived from an EMBL/GenBank/DDBJ whole genome shotgun (WGS) entry which is preliminary data.</text>
</comment>
<keyword evidence="10" id="KW-0812">Transmembrane</keyword>
<comment type="similarity">
    <text evidence="1">Belongs to the aldolase class II family. Adducin subfamily.</text>
</comment>
<dbReference type="PANTHER" id="PTHR46560">
    <property type="entry name" value="CYPHER, ISOFORM B"/>
    <property type="match status" value="1"/>
</dbReference>
<feature type="domain" description="ZP" evidence="11">
    <location>
        <begin position="425"/>
        <end position="684"/>
    </location>
</feature>
<dbReference type="Pfam" id="PF00596">
    <property type="entry name" value="Aldolase_II"/>
    <property type="match status" value="1"/>
</dbReference>
<dbReference type="InterPro" id="IPR036409">
    <property type="entry name" value="Aldolase_II/adducin_N_sf"/>
</dbReference>
<dbReference type="FunFam" id="3.40.225.10:FF:000003">
    <property type="entry name" value="Methylthioribulose-1-phosphate dehydratase"/>
    <property type="match status" value="1"/>
</dbReference>
<dbReference type="HAMAP" id="MF_03116">
    <property type="entry name" value="Salvage_MtnB_euk"/>
    <property type="match status" value="1"/>
</dbReference>
<comment type="subcellular location">
    <subcellularLocation>
        <location evidence="8">Cytoplasm</location>
    </subcellularLocation>
</comment>
<evidence type="ECO:0000256" key="7">
    <source>
        <dbReference type="ARBA" id="ARBA00060021"/>
    </source>
</evidence>
<keyword evidence="10" id="KW-1133">Transmembrane helix</keyword>
<feature type="region of interest" description="Disordered" evidence="9">
    <location>
        <begin position="1"/>
        <end position="24"/>
    </location>
</feature>
<dbReference type="Pfam" id="PF25301">
    <property type="entry name" value="CUT_C"/>
    <property type="match status" value="1"/>
</dbReference>
<feature type="transmembrane region" description="Helical" evidence="10">
    <location>
        <begin position="786"/>
        <end position="808"/>
    </location>
</feature>
<keyword evidence="10" id="KW-0472">Membrane</keyword>
<reference evidence="12" key="2">
    <citation type="journal article" date="2021" name="World Allergy Organ. J.">
        <title>Chromosome-level assembly of Dermatophagoides farinae genome and transcriptome reveals two novel allergens Der f 37 and Der f 39.</title>
        <authorList>
            <person name="Chen J."/>
            <person name="Cai Z."/>
            <person name="Fan D."/>
            <person name="Hu J."/>
            <person name="Hou Y."/>
            <person name="He Y."/>
            <person name="Zhang Z."/>
            <person name="Zhao Z."/>
            <person name="Gao P."/>
            <person name="Hu W."/>
            <person name="Sun J."/>
            <person name="Li J."/>
            <person name="Ji K."/>
        </authorList>
    </citation>
    <scope>NUCLEOTIDE SEQUENCE</scope>
    <source>
        <strain evidence="12">JKM2019</strain>
    </source>
</reference>
<evidence type="ECO:0000256" key="1">
    <source>
        <dbReference type="ARBA" id="ARBA00006274"/>
    </source>
</evidence>
<dbReference type="SMART" id="SM01007">
    <property type="entry name" value="Aldolase_II"/>
    <property type="match status" value="1"/>
</dbReference>
<feature type="compositionally biased region" description="Pro residues" evidence="9">
    <location>
        <begin position="368"/>
        <end position="381"/>
    </location>
</feature>
<gene>
    <name evidence="12" type="ORF">HUG17_10319</name>
</gene>
<dbReference type="GO" id="GO:0005737">
    <property type="term" value="C:cytoplasm"/>
    <property type="evidence" value="ECO:0007669"/>
    <property type="project" value="UniProtKB-SubCell"/>
</dbReference>
<dbReference type="Pfam" id="PF25057">
    <property type="entry name" value="CUT_N"/>
    <property type="match status" value="1"/>
</dbReference>
<keyword evidence="6 8" id="KW-0456">Lyase</keyword>
<feature type="compositionally biased region" description="Low complexity" evidence="9">
    <location>
        <begin position="328"/>
        <end position="340"/>
    </location>
</feature>
<evidence type="ECO:0000256" key="9">
    <source>
        <dbReference type="SAM" id="MobiDB-lite"/>
    </source>
</evidence>
<comment type="catalytic activity">
    <reaction evidence="8">
        <text>5-(methylsulfanyl)-D-ribulose 1-phosphate = 5-methylsulfanyl-2,3-dioxopentyl phosphate + H2O</text>
        <dbReference type="Rhea" id="RHEA:15549"/>
        <dbReference type="ChEBI" id="CHEBI:15377"/>
        <dbReference type="ChEBI" id="CHEBI:58548"/>
        <dbReference type="ChEBI" id="CHEBI:58828"/>
        <dbReference type="EC" id="4.2.1.109"/>
    </reaction>
</comment>
<evidence type="ECO:0000313" key="12">
    <source>
        <dbReference type="EMBL" id="KAH7636349.1"/>
    </source>
</evidence>
<dbReference type="PROSITE" id="PS51034">
    <property type="entry name" value="ZP_2"/>
    <property type="match status" value="1"/>
</dbReference>
<feature type="binding site" evidence="8">
    <location>
        <position position="129"/>
    </location>
    <ligand>
        <name>Zn(2+)</name>
        <dbReference type="ChEBI" id="CHEBI:29105"/>
    </ligand>
</feature>
<comment type="cofactor">
    <cofactor evidence="8">
        <name>Zn(2+)</name>
        <dbReference type="ChEBI" id="CHEBI:29105"/>
    </cofactor>
    <text evidence="8">Binds 1 zinc ion per subunit.</text>
</comment>
<evidence type="ECO:0000256" key="5">
    <source>
        <dbReference type="ARBA" id="ARBA00023167"/>
    </source>
</evidence>
<feature type="compositionally biased region" description="Basic residues" evidence="9">
    <location>
        <begin position="263"/>
        <end position="273"/>
    </location>
</feature>
<name>A0A9D4NQE5_DERFA</name>
<dbReference type="NCBIfam" id="TIGR03328">
    <property type="entry name" value="salvage_mtnB"/>
    <property type="match status" value="1"/>
</dbReference>
<evidence type="ECO:0000256" key="6">
    <source>
        <dbReference type="ARBA" id="ARBA00023239"/>
    </source>
</evidence>
<feature type="region of interest" description="Disordered" evidence="9">
    <location>
        <begin position="347"/>
        <end position="381"/>
    </location>
</feature>
<sequence>MSTTTNTTMVNDQQKNNNNDDDINVIIVNDDDDEHPRKLIPKLCRQMYQLGWVTGTGGGMSIRMNDDIYIAPSGVQKECIKPEHLFVLDIDGNVKNLPPNELCLKQSECTPLFLAAYKQRNAGAVIHSHSISAVLATIITDGNEFCVSHQEMIKGIKRGTTNENYRYDQTLIVPIIDNTPFERDLTNQLEMVMVKYPDTNAVLVRRHGVYIWGSTWKQAKTMAECYDYLFNYVVQLKQFGIDPVIIVDATVIDHNHIITNNNKHNHNHHHHNGRQTSTPISSLPRRQVRDFGSNPYLPLTGKEMNFLLLRNGMTRISPTSYQSTMNIQQQQPRPTSQQFFTNRPDQHVHYQQQTQQQPSQLPSTVSKQPPPHAVFQPPPPNFKPNIAVENNLEFDLQSDSSTGENSEQWPSSNIDQPKITFLDVKCDRNAMKVSIHFDKPFHGVIFSKGHYTYRNCIYLMPNSGVKKLFFDISINSCGTTGNAQGTFYNEDLGIDNGLFFENTIIIQYDPQVQEAWDQARRLRCTWHDQYEKAVTFRPFPVDMLDVVRADFAGDNVGCWMQIQVGKGPWASEVAGIVKIGQTMTMVLAIKDEESKFDMLVRNCIAHDGKRSPIELVDGNGCIVRPKLMTKFTKIKNFGSSASVLAYTHFQAFKFPDSMEVHFQCTIQICRFQCPEQCTKQSNTEIINLYNEDGEKKRKRRDIHEMLISGTLRPTSANDDDDKEKEIGLNKAIQVVSPRDLSFPLDISNVEKMPLINNITNNNDPSMIIDQSSSSSSSSNIVCITTISLISAFISIVLVCFACATIFLIMARRNPNNQFAHHFHPSFFNTYFQQ</sequence>